<dbReference type="EMBL" id="JXNU01000003">
    <property type="protein sequence ID" value="KKF35940.1"/>
    <property type="molecule type" value="Genomic_DNA"/>
</dbReference>
<comment type="caution">
    <text evidence="1">The sequence shown here is derived from an EMBL/GenBank/DDBJ whole genome shotgun (WGS) entry which is preliminary data.</text>
</comment>
<dbReference type="AlphaFoldDB" id="A0A0M2K991"/>
<organism evidence="1 2">
    <name type="scientific">Erwinia tracheiphila</name>
    <dbReference type="NCBI Taxonomy" id="65700"/>
    <lineage>
        <taxon>Bacteria</taxon>
        <taxon>Pseudomonadati</taxon>
        <taxon>Pseudomonadota</taxon>
        <taxon>Gammaproteobacteria</taxon>
        <taxon>Enterobacterales</taxon>
        <taxon>Erwiniaceae</taxon>
        <taxon>Erwinia</taxon>
    </lineage>
</organism>
<keyword evidence="2" id="KW-1185">Reference proteome</keyword>
<sequence length="151" mass="17380">MLNHEDPRVALTEFLRSIPHSLRIDEYLFIILMCLGEQPPEDLDAFEPIIEKYLYRTGYAGFGAVICTKTILDRRLSGVMLKLERAEESLRMLTNSNPDFSPHPLLSMPLKKRQYAQVLERWKALSRGALSDENLLYFEQNPQALQPVTTA</sequence>
<name>A0A0M2K991_9GAMM</name>
<dbReference type="RefSeq" id="WP_014544082.1">
    <property type="nucleotide sequence ID" value="NZ_CP089932.1"/>
</dbReference>
<dbReference type="Proteomes" id="UP000033924">
    <property type="component" value="Unassembled WGS sequence"/>
</dbReference>
<accession>A0A0M2K991</accession>
<dbReference type="PATRIC" id="fig|65700.7.peg.2967"/>
<reference evidence="1 2" key="1">
    <citation type="submission" date="2015-01" db="EMBL/GenBank/DDBJ databases">
        <title>Erwinia tracheiphila.</title>
        <authorList>
            <person name="Shapiro L.R."/>
        </authorList>
    </citation>
    <scope>NUCLEOTIDE SEQUENCE [LARGE SCALE GENOMIC DNA]</scope>
    <source>
        <strain evidence="1 2">BuffGH</strain>
    </source>
</reference>
<evidence type="ECO:0000313" key="1">
    <source>
        <dbReference type="EMBL" id="KKF35940.1"/>
    </source>
</evidence>
<proteinExistence type="predicted"/>
<gene>
    <name evidence="1" type="ORF">SY86_11715</name>
</gene>
<evidence type="ECO:0000313" key="2">
    <source>
        <dbReference type="Proteomes" id="UP000033924"/>
    </source>
</evidence>
<protein>
    <submittedName>
        <fullName evidence="1">Uncharacterized protein</fullName>
    </submittedName>
</protein>